<proteinExistence type="predicted"/>
<organism evidence="2">
    <name type="scientific">uncultured Caudovirales phage</name>
    <dbReference type="NCBI Taxonomy" id="2100421"/>
    <lineage>
        <taxon>Viruses</taxon>
        <taxon>Duplodnaviria</taxon>
        <taxon>Heunggongvirae</taxon>
        <taxon>Uroviricota</taxon>
        <taxon>Caudoviricetes</taxon>
        <taxon>Peduoviridae</taxon>
        <taxon>Maltschvirus</taxon>
        <taxon>Maltschvirus maltsch</taxon>
    </lineage>
</organism>
<evidence type="ECO:0000256" key="1">
    <source>
        <dbReference type="SAM" id="MobiDB-lite"/>
    </source>
</evidence>
<gene>
    <name evidence="2" type="ORF">UFOVP130_36</name>
</gene>
<protein>
    <submittedName>
        <fullName evidence="2">Uncharacterized protein</fullName>
    </submittedName>
</protein>
<dbReference type="EMBL" id="LR796251">
    <property type="protein sequence ID" value="CAB4130813.1"/>
    <property type="molecule type" value="Genomic_DNA"/>
</dbReference>
<name>A0A6J5LBT8_9CAUD</name>
<feature type="region of interest" description="Disordered" evidence="1">
    <location>
        <begin position="96"/>
        <end position="115"/>
    </location>
</feature>
<reference evidence="2" key="1">
    <citation type="submission" date="2020-04" db="EMBL/GenBank/DDBJ databases">
        <authorList>
            <person name="Chiriac C."/>
            <person name="Salcher M."/>
            <person name="Ghai R."/>
            <person name="Kavagutti S V."/>
        </authorList>
    </citation>
    <scope>NUCLEOTIDE SEQUENCE</scope>
</reference>
<feature type="compositionally biased region" description="Polar residues" evidence="1">
    <location>
        <begin position="97"/>
        <end position="107"/>
    </location>
</feature>
<sequence length="115" mass="12788">MYNGQNIKAFWAAVRHEAEALTDEFYYLMSLTDPTRGLVGGVVVQASKATAAQALVQKTHRLATSEEIAAWDAAETEKRKGYEAQEAKRMSLINPLWLQQQQGNTQPPAKPAKEK</sequence>
<evidence type="ECO:0000313" key="2">
    <source>
        <dbReference type="EMBL" id="CAB4130813.1"/>
    </source>
</evidence>
<accession>A0A6J5LBT8</accession>